<protein>
    <recommendedName>
        <fullName evidence="1">AB hydrolase-1 domain-containing protein</fullName>
    </recommendedName>
</protein>
<dbReference type="Proteomes" id="UP000192520">
    <property type="component" value="Unassembled WGS sequence"/>
</dbReference>
<reference evidence="3" key="1">
    <citation type="submission" date="2017-03" db="EMBL/GenBank/DDBJ databases">
        <title>Novel pathways for hydrocarbon cycling and metabolic interdependencies in hydrothermal sediment communities.</title>
        <authorList>
            <person name="Dombrowski N."/>
            <person name="Seitz K."/>
            <person name="Teske A."/>
            <person name="Baker B."/>
        </authorList>
    </citation>
    <scope>NUCLEOTIDE SEQUENCE [LARGE SCALE GENOMIC DNA]</scope>
</reference>
<gene>
    <name evidence="2" type="ORF">B5M47_02665</name>
</gene>
<dbReference type="EMBL" id="MZGJ01000014">
    <property type="protein sequence ID" value="OQX50905.1"/>
    <property type="molecule type" value="Genomic_DNA"/>
</dbReference>
<name>A0A1W9NXM0_UNCC3</name>
<sequence length="279" mass="32921">MSNHKLKEILVNKLTTRYRKLGHGPPLLFLHGHRADTQKWLAFIKRFARDYTVYAPELPGQNQYTPPFSDGNPTMEHYADFAYQFCQKLKLKRITAAGVSMGGLISIWLSIKYPQLLKKQFLFWTPIDHQLYTYPRIKKSIPFLRQIAKGGILLKLWQVIIFSPLLNLFLRWDVQKEEQTKEVLANEIYLWRTVDLLTWSRSLLDILSVKFNPKLKIHTPTLAVFATNDRYLNSRKTQQRYQQIFTSLRTINVNSKFHVPKGNLTREFVQEYEEVFTSL</sequence>
<dbReference type="InterPro" id="IPR029058">
    <property type="entry name" value="AB_hydrolase_fold"/>
</dbReference>
<dbReference type="STRING" id="1968527.B5M47_02665"/>
<dbReference type="PANTHER" id="PTHR43798">
    <property type="entry name" value="MONOACYLGLYCEROL LIPASE"/>
    <property type="match status" value="1"/>
</dbReference>
<accession>A0A1W9NXM0</accession>
<evidence type="ECO:0000313" key="3">
    <source>
        <dbReference type="Proteomes" id="UP000192520"/>
    </source>
</evidence>
<dbReference type="Pfam" id="PF00561">
    <property type="entry name" value="Abhydrolase_1"/>
    <property type="match status" value="1"/>
</dbReference>
<proteinExistence type="predicted"/>
<dbReference type="Gene3D" id="3.40.50.1820">
    <property type="entry name" value="alpha/beta hydrolase"/>
    <property type="match status" value="1"/>
</dbReference>
<dbReference type="InterPro" id="IPR000073">
    <property type="entry name" value="AB_hydrolase_1"/>
</dbReference>
<dbReference type="AlphaFoldDB" id="A0A1W9NXM0"/>
<dbReference type="SUPFAM" id="SSF53474">
    <property type="entry name" value="alpha/beta-Hydrolases"/>
    <property type="match status" value="1"/>
</dbReference>
<dbReference type="InterPro" id="IPR050266">
    <property type="entry name" value="AB_hydrolase_sf"/>
</dbReference>
<feature type="domain" description="AB hydrolase-1" evidence="1">
    <location>
        <begin position="25"/>
        <end position="255"/>
    </location>
</feature>
<evidence type="ECO:0000259" key="1">
    <source>
        <dbReference type="Pfam" id="PF00561"/>
    </source>
</evidence>
<organism evidence="2 3">
    <name type="scientific">candidate division CPR3 bacterium 4484_211</name>
    <dbReference type="NCBI Taxonomy" id="1968527"/>
    <lineage>
        <taxon>Bacteria</taxon>
        <taxon>Bacteria division CPR3</taxon>
    </lineage>
</organism>
<evidence type="ECO:0000313" key="2">
    <source>
        <dbReference type="EMBL" id="OQX50905.1"/>
    </source>
</evidence>
<comment type="caution">
    <text evidence="2">The sequence shown here is derived from an EMBL/GenBank/DDBJ whole genome shotgun (WGS) entry which is preliminary data.</text>
</comment>